<dbReference type="GO" id="GO:0008483">
    <property type="term" value="F:transaminase activity"/>
    <property type="evidence" value="ECO:0007669"/>
    <property type="project" value="TreeGrafter"/>
</dbReference>
<protein>
    <recommendedName>
        <fullName evidence="2">DegT/DnrJ/EryC1/StrS aminotransferase</fullName>
    </recommendedName>
</protein>
<proteinExistence type="predicted"/>
<dbReference type="InterPro" id="IPR000653">
    <property type="entry name" value="DegT/StrS_aminotransferase"/>
</dbReference>
<dbReference type="InterPro" id="IPR015424">
    <property type="entry name" value="PyrdxlP-dep_Trfase"/>
</dbReference>
<reference evidence="1" key="1">
    <citation type="journal article" date="2015" name="Nature">
        <title>Complex archaea that bridge the gap between prokaryotes and eukaryotes.</title>
        <authorList>
            <person name="Spang A."/>
            <person name="Saw J.H."/>
            <person name="Jorgensen S.L."/>
            <person name="Zaremba-Niedzwiedzka K."/>
            <person name="Martijn J."/>
            <person name="Lind A.E."/>
            <person name="van Eijk R."/>
            <person name="Schleper C."/>
            <person name="Guy L."/>
            <person name="Ettema T.J."/>
        </authorList>
    </citation>
    <scope>NUCLEOTIDE SEQUENCE</scope>
</reference>
<dbReference type="Gene3D" id="3.90.1150.10">
    <property type="entry name" value="Aspartate Aminotransferase, domain 1"/>
    <property type="match status" value="1"/>
</dbReference>
<dbReference type="PIRSF" id="PIRSF000390">
    <property type="entry name" value="PLP_StrS"/>
    <property type="match status" value="1"/>
</dbReference>
<sequence>MIASVIAVMKDGILSGYSASDPDKLNGGPYVQELEHKWAEVHKVKYAIAVNSATSGLITALRALEIGQGDEVITTPFTFSATWASIKLVGATPVFADVDLDSMCIEFLKSTPKTKTLLSVNWNSNSSPFYGRLEDLAQCPGTEMRGEIAVYSLNQPKNIMCGEGGVIVTNDDELDRRCRLIRNHGENIDPDWIGYNFRLTEIQAAIASCQLDHLEYLNNIRHRNWLYLYDQLEQYKDILVPQLITNREIYSPYCVAFRWLPEQFGKFGHYPNRARVVETLRSEGIPVATGVPVLPMQADSLTTPNVIKLQYMQYLGFFQIGWPNTYEDMDDIKRGFRKVIG</sequence>
<dbReference type="Gene3D" id="3.40.640.10">
    <property type="entry name" value="Type I PLP-dependent aspartate aminotransferase-like (Major domain)"/>
    <property type="match status" value="1"/>
</dbReference>
<dbReference type="InterPro" id="IPR015421">
    <property type="entry name" value="PyrdxlP-dep_Trfase_major"/>
</dbReference>
<evidence type="ECO:0000313" key="1">
    <source>
        <dbReference type="EMBL" id="KKL24781.1"/>
    </source>
</evidence>
<accession>A0A0F9E4F6</accession>
<evidence type="ECO:0008006" key="2">
    <source>
        <dbReference type="Google" id="ProtNLM"/>
    </source>
</evidence>
<gene>
    <name evidence="1" type="ORF">LCGC14_2411890</name>
</gene>
<name>A0A0F9E4F6_9ZZZZ</name>
<dbReference type="GO" id="GO:0030170">
    <property type="term" value="F:pyridoxal phosphate binding"/>
    <property type="evidence" value="ECO:0007669"/>
    <property type="project" value="TreeGrafter"/>
</dbReference>
<comment type="caution">
    <text evidence="1">The sequence shown here is derived from an EMBL/GenBank/DDBJ whole genome shotgun (WGS) entry which is preliminary data.</text>
</comment>
<dbReference type="EMBL" id="LAZR01036459">
    <property type="protein sequence ID" value="KKL24781.1"/>
    <property type="molecule type" value="Genomic_DNA"/>
</dbReference>
<organism evidence="1">
    <name type="scientific">marine sediment metagenome</name>
    <dbReference type="NCBI Taxonomy" id="412755"/>
    <lineage>
        <taxon>unclassified sequences</taxon>
        <taxon>metagenomes</taxon>
        <taxon>ecological metagenomes</taxon>
    </lineage>
</organism>
<dbReference type="Pfam" id="PF01041">
    <property type="entry name" value="DegT_DnrJ_EryC1"/>
    <property type="match status" value="1"/>
</dbReference>
<dbReference type="SUPFAM" id="SSF53383">
    <property type="entry name" value="PLP-dependent transferases"/>
    <property type="match status" value="1"/>
</dbReference>
<dbReference type="InterPro" id="IPR015422">
    <property type="entry name" value="PyrdxlP-dep_Trfase_small"/>
</dbReference>
<dbReference type="PANTHER" id="PTHR30244:SF34">
    <property type="entry name" value="DTDP-4-AMINO-4,6-DIDEOXYGALACTOSE TRANSAMINASE"/>
    <property type="match status" value="1"/>
</dbReference>
<dbReference type="AlphaFoldDB" id="A0A0F9E4F6"/>
<dbReference type="GO" id="GO:0000271">
    <property type="term" value="P:polysaccharide biosynthetic process"/>
    <property type="evidence" value="ECO:0007669"/>
    <property type="project" value="TreeGrafter"/>
</dbReference>
<dbReference type="PANTHER" id="PTHR30244">
    <property type="entry name" value="TRANSAMINASE"/>
    <property type="match status" value="1"/>
</dbReference>